<reference evidence="3 4" key="1">
    <citation type="submission" date="2020-02" db="EMBL/GenBank/DDBJ databases">
        <title>Acidophilic actinobacteria isolated from forest soil.</title>
        <authorList>
            <person name="Golinska P."/>
        </authorList>
    </citation>
    <scope>NUCLEOTIDE SEQUENCE [LARGE SCALE GENOMIC DNA]</scope>
    <source>
        <strain evidence="3 4">NL8</strain>
    </source>
</reference>
<dbReference type="Pfam" id="PF01230">
    <property type="entry name" value="HIT"/>
    <property type="match status" value="1"/>
</dbReference>
<dbReference type="Gene3D" id="3.30.428.10">
    <property type="entry name" value="HIT-like"/>
    <property type="match status" value="1"/>
</dbReference>
<dbReference type="SUPFAM" id="SSF54197">
    <property type="entry name" value="HIT-like"/>
    <property type="match status" value="1"/>
</dbReference>
<dbReference type="EMBL" id="JAAFYZ010000101">
    <property type="protein sequence ID" value="MBS2550396.1"/>
    <property type="molecule type" value="Genomic_DNA"/>
</dbReference>
<evidence type="ECO:0000313" key="3">
    <source>
        <dbReference type="EMBL" id="MBS2550396.1"/>
    </source>
</evidence>
<proteinExistence type="predicted"/>
<dbReference type="Proteomes" id="UP000730482">
    <property type="component" value="Unassembled WGS sequence"/>
</dbReference>
<evidence type="ECO:0000259" key="2">
    <source>
        <dbReference type="PROSITE" id="PS51084"/>
    </source>
</evidence>
<gene>
    <name evidence="3" type="ORF">KGQ19_26355</name>
</gene>
<dbReference type="InterPro" id="IPR036265">
    <property type="entry name" value="HIT-like_sf"/>
</dbReference>
<name>A0ABS5KWH1_9ACTN</name>
<comment type="caution">
    <text evidence="3">The sequence shown here is derived from an EMBL/GenBank/DDBJ whole genome shotgun (WGS) entry which is preliminary data.</text>
</comment>
<evidence type="ECO:0000313" key="4">
    <source>
        <dbReference type="Proteomes" id="UP000730482"/>
    </source>
</evidence>
<dbReference type="PANTHER" id="PTHR46648">
    <property type="entry name" value="HIT FAMILY PROTEIN 1"/>
    <property type="match status" value="1"/>
</dbReference>
<organism evidence="3 4">
    <name type="scientific">Catenulispora pinistramenti</name>
    <dbReference type="NCBI Taxonomy" id="2705254"/>
    <lineage>
        <taxon>Bacteria</taxon>
        <taxon>Bacillati</taxon>
        <taxon>Actinomycetota</taxon>
        <taxon>Actinomycetes</taxon>
        <taxon>Catenulisporales</taxon>
        <taxon>Catenulisporaceae</taxon>
        <taxon>Catenulispora</taxon>
    </lineage>
</organism>
<dbReference type="InterPro" id="IPR011146">
    <property type="entry name" value="HIT-like"/>
</dbReference>
<protein>
    <submittedName>
        <fullName evidence="3">HIT family protein</fullName>
    </submittedName>
</protein>
<dbReference type="InterPro" id="IPR001310">
    <property type="entry name" value="Histidine_triad_HIT"/>
</dbReference>
<feature type="short sequence motif" description="Histidine triad motif" evidence="1">
    <location>
        <begin position="101"/>
        <end position="105"/>
    </location>
</feature>
<dbReference type="PROSITE" id="PS51084">
    <property type="entry name" value="HIT_2"/>
    <property type="match status" value="1"/>
</dbReference>
<accession>A0ABS5KWH1</accession>
<keyword evidence="4" id="KW-1185">Reference proteome</keyword>
<sequence length="156" mass="17207">MTELTGDCFSCQNDLHLAELPPRERVAADEHWRVAHAIGTSVPGWLVLLPRRHVTAIAELSDAEAAGLGTWQVRLSRALHAVVGCEKTYVAQFAEAAGFGHVHFHIIPRMADLPEDSRGPRMFQQLGREAHEAVPDRRMDEIAVALQRELAGESVS</sequence>
<evidence type="ECO:0000256" key="1">
    <source>
        <dbReference type="PROSITE-ProRule" id="PRU00464"/>
    </source>
</evidence>
<feature type="domain" description="HIT" evidence="2">
    <location>
        <begin position="43"/>
        <end position="119"/>
    </location>
</feature>
<dbReference type="PANTHER" id="PTHR46648:SF1">
    <property type="entry name" value="ADENOSINE 5'-MONOPHOSPHORAMIDASE HNT1"/>
    <property type="match status" value="1"/>
</dbReference>